<evidence type="ECO:0000259" key="1">
    <source>
        <dbReference type="SMART" id="SM00867"/>
    </source>
</evidence>
<protein>
    <recommendedName>
        <fullName evidence="1">Lipid/polyisoprenoid-binding YceI-like domain-containing protein</fullName>
    </recommendedName>
</protein>
<dbReference type="PANTHER" id="PTHR34406:SF1">
    <property type="entry name" value="PROTEIN YCEI"/>
    <property type="match status" value="1"/>
</dbReference>
<dbReference type="SUPFAM" id="SSF101874">
    <property type="entry name" value="YceI-like"/>
    <property type="match status" value="1"/>
</dbReference>
<dbReference type="PANTHER" id="PTHR34406">
    <property type="entry name" value="PROTEIN YCEI"/>
    <property type="match status" value="1"/>
</dbReference>
<dbReference type="AlphaFoldDB" id="I4AKU8"/>
<sequence length="210" mass="23335" precursor="true">MKKYSFIPRFTTSLSRFSIIGMLVLVVGIFAAFSPLADATKWKVDGAHSSVGFAIDHGFVPTTGRFDEFKGDLNFSPENLADSKADFTIDINSINTEETKRDNHLKSKDFFNAKEYPSMRFVSSKFTKVDDKNYIAHGKLTIRNVTKDIKLPFKVLGVGQHPAKKGTTVMGIKAQTTIDRTDYEVGTGSWTATAIVGDEVEITIIMELHN</sequence>
<dbReference type="Gene3D" id="2.40.128.110">
    <property type="entry name" value="Lipid/polyisoprenoid-binding, YceI-like"/>
    <property type="match status" value="1"/>
</dbReference>
<dbReference type="Pfam" id="PF04264">
    <property type="entry name" value="YceI"/>
    <property type="match status" value="1"/>
</dbReference>
<dbReference type="eggNOG" id="COG2353">
    <property type="taxonomic scope" value="Bacteria"/>
</dbReference>
<gene>
    <name evidence="2" type="ordered locus">Fleli_2204</name>
</gene>
<dbReference type="SMART" id="SM00867">
    <property type="entry name" value="YceI"/>
    <property type="match status" value="1"/>
</dbReference>
<organism evidence="2 3">
    <name type="scientific">Bernardetia litoralis (strain ATCC 23117 / DSM 6794 / NBRC 15988 / NCIMB 1366 / Fx l1 / Sio-4)</name>
    <name type="common">Flexibacter litoralis</name>
    <dbReference type="NCBI Taxonomy" id="880071"/>
    <lineage>
        <taxon>Bacteria</taxon>
        <taxon>Pseudomonadati</taxon>
        <taxon>Bacteroidota</taxon>
        <taxon>Cytophagia</taxon>
        <taxon>Cytophagales</taxon>
        <taxon>Bernardetiaceae</taxon>
        <taxon>Bernardetia</taxon>
    </lineage>
</organism>
<keyword evidence="3" id="KW-1185">Reference proteome</keyword>
<proteinExistence type="predicted"/>
<reference evidence="3" key="1">
    <citation type="submission" date="2012-06" db="EMBL/GenBank/DDBJ databases">
        <title>The complete genome of Flexibacter litoralis DSM 6794.</title>
        <authorList>
            <person name="Lucas S."/>
            <person name="Copeland A."/>
            <person name="Lapidus A."/>
            <person name="Glavina del Rio T."/>
            <person name="Dalin E."/>
            <person name="Tice H."/>
            <person name="Bruce D."/>
            <person name="Goodwin L."/>
            <person name="Pitluck S."/>
            <person name="Peters L."/>
            <person name="Ovchinnikova G."/>
            <person name="Lu M."/>
            <person name="Kyrpides N."/>
            <person name="Mavromatis K."/>
            <person name="Ivanova N."/>
            <person name="Brettin T."/>
            <person name="Detter J.C."/>
            <person name="Han C."/>
            <person name="Larimer F."/>
            <person name="Land M."/>
            <person name="Hauser L."/>
            <person name="Markowitz V."/>
            <person name="Cheng J.-F."/>
            <person name="Hugenholtz P."/>
            <person name="Woyke T."/>
            <person name="Wu D."/>
            <person name="Spring S."/>
            <person name="Lang E."/>
            <person name="Kopitz M."/>
            <person name="Brambilla E."/>
            <person name="Klenk H.-P."/>
            <person name="Eisen J.A."/>
        </authorList>
    </citation>
    <scope>NUCLEOTIDE SEQUENCE [LARGE SCALE GENOMIC DNA]</scope>
    <source>
        <strain evidence="3">ATCC 23117 / DSM 6794 / NBRC 15988 / NCIMB 1366 / Sio-4</strain>
    </source>
</reference>
<dbReference type="Proteomes" id="UP000006054">
    <property type="component" value="Chromosome"/>
</dbReference>
<dbReference type="HOGENOM" id="CLU_071003_5_2_10"/>
<dbReference type="RefSeq" id="WP_014798030.1">
    <property type="nucleotide sequence ID" value="NC_018018.1"/>
</dbReference>
<evidence type="ECO:0000313" key="2">
    <source>
        <dbReference type="EMBL" id="AFM04583.1"/>
    </source>
</evidence>
<feature type="domain" description="Lipid/polyisoprenoid-binding YceI-like" evidence="1">
    <location>
        <begin position="41"/>
        <end position="209"/>
    </location>
</feature>
<dbReference type="InterPro" id="IPR007372">
    <property type="entry name" value="Lipid/polyisoprenoid-bd_YceI"/>
</dbReference>
<accession>I4AKU8</accession>
<evidence type="ECO:0000313" key="3">
    <source>
        <dbReference type="Proteomes" id="UP000006054"/>
    </source>
</evidence>
<dbReference type="KEGG" id="fli:Fleli_2204"/>
<dbReference type="InterPro" id="IPR036761">
    <property type="entry name" value="TTHA0802/YceI-like_sf"/>
</dbReference>
<name>I4AKU8_BERLS</name>
<dbReference type="EMBL" id="CP003345">
    <property type="protein sequence ID" value="AFM04583.1"/>
    <property type="molecule type" value="Genomic_DNA"/>
</dbReference>